<evidence type="ECO:0000313" key="1">
    <source>
        <dbReference type="EMBL" id="CAG8841155.1"/>
    </source>
</evidence>
<evidence type="ECO:0000313" key="2">
    <source>
        <dbReference type="Proteomes" id="UP000789920"/>
    </source>
</evidence>
<dbReference type="Proteomes" id="UP000789920">
    <property type="component" value="Unassembled WGS sequence"/>
</dbReference>
<organism evidence="1 2">
    <name type="scientific">Racocetra persica</name>
    <dbReference type="NCBI Taxonomy" id="160502"/>
    <lineage>
        <taxon>Eukaryota</taxon>
        <taxon>Fungi</taxon>
        <taxon>Fungi incertae sedis</taxon>
        <taxon>Mucoromycota</taxon>
        <taxon>Glomeromycotina</taxon>
        <taxon>Glomeromycetes</taxon>
        <taxon>Diversisporales</taxon>
        <taxon>Gigasporaceae</taxon>
        <taxon>Racocetra</taxon>
    </lineage>
</organism>
<dbReference type="EMBL" id="CAJVQC010129253">
    <property type="protein sequence ID" value="CAG8841155.1"/>
    <property type="molecule type" value="Genomic_DNA"/>
</dbReference>
<proteinExistence type="predicted"/>
<keyword evidence="2" id="KW-1185">Reference proteome</keyword>
<gene>
    <name evidence="1" type="ORF">RPERSI_LOCUS31750</name>
</gene>
<sequence length="40" mass="4607">HVIEKRGRWTHIGATESQNEIGAISIPPKEVKNHMRAMQR</sequence>
<accession>A0ACA9SKF7</accession>
<feature type="non-terminal residue" evidence="1">
    <location>
        <position position="1"/>
    </location>
</feature>
<feature type="non-terminal residue" evidence="1">
    <location>
        <position position="40"/>
    </location>
</feature>
<name>A0ACA9SKF7_9GLOM</name>
<comment type="caution">
    <text evidence="1">The sequence shown here is derived from an EMBL/GenBank/DDBJ whole genome shotgun (WGS) entry which is preliminary data.</text>
</comment>
<protein>
    <submittedName>
        <fullName evidence="1">35834_t:CDS:1</fullName>
    </submittedName>
</protein>
<reference evidence="1" key="1">
    <citation type="submission" date="2021-06" db="EMBL/GenBank/DDBJ databases">
        <authorList>
            <person name="Kallberg Y."/>
            <person name="Tangrot J."/>
            <person name="Rosling A."/>
        </authorList>
    </citation>
    <scope>NUCLEOTIDE SEQUENCE</scope>
    <source>
        <strain evidence="1">MA461A</strain>
    </source>
</reference>